<accession>A0A9P6D8G2</accession>
<dbReference type="OrthoDB" id="3044832at2759"/>
<keyword evidence="2" id="KW-0732">Signal</keyword>
<gene>
    <name evidence="3" type="ORF">BDN71DRAFT_1506929</name>
</gene>
<dbReference type="EMBL" id="MU154564">
    <property type="protein sequence ID" value="KAF9495172.1"/>
    <property type="molecule type" value="Genomic_DNA"/>
</dbReference>
<evidence type="ECO:0000256" key="1">
    <source>
        <dbReference type="SAM" id="MobiDB-lite"/>
    </source>
</evidence>
<evidence type="ECO:0000256" key="2">
    <source>
        <dbReference type="SAM" id="SignalP"/>
    </source>
</evidence>
<proteinExistence type="predicted"/>
<feature type="compositionally biased region" description="Basic and acidic residues" evidence="1">
    <location>
        <begin position="280"/>
        <end position="294"/>
    </location>
</feature>
<dbReference type="AlphaFoldDB" id="A0A9P6D8G2"/>
<feature type="chain" id="PRO_5040341834" evidence="2">
    <location>
        <begin position="19"/>
        <end position="301"/>
    </location>
</feature>
<dbReference type="Proteomes" id="UP000807025">
    <property type="component" value="Unassembled WGS sequence"/>
</dbReference>
<reference evidence="3" key="1">
    <citation type="submission" date="2020-11" db="EMBL/GenBank/DDBJ databases">
        <authorList>
            <consortium name="DOE Joint Genome Institute"/>
            <person name="Ahrendt S."/>
            <person name="Riley R."/>
            <person name="Andreopoulos W."/>
            <person name="Labutti K."/>
            <person name="Pangilinan J."/>
            <person name="Ruiz-Duenas F.J."/>
            <person name="Barrasa J.M."/>
            <person name="Sanchez-Garcia M."/>
            <person name="Camarero S."/>
            <person name="Miyauchi S."/>
            <person name="Serrano A."/>
            <person name="Linde D."/>
            <person name="Babiker R."/>
            <person name="Drula E."/>
            <person name="Ayuso-Fernandez I."/>
            <person name="Pacheco R."/>
            <person name="Padilla G."/>
            <person name="Ferreira P."/>
            <person name="Barriuso J."/>
            <person name="Kellner H."/>
            <person name="Castanera R."/>
            <person name="Alfaro M."/>
            <person name="Ramirez L."/>
            <person name="Pisabarro A.G."/>
            <person name="Kuo A."/>
            <person name="Tritt A."/>
            <person name="Lipzen A."/>
            <person name="He G."/>
            <person name="Yan M."/>
            <person name="Ng V."/>
            <person name="Cullen D."/>
            <person name="Martin F."/>
            <person name="Rosso M.-N."/>
            <person name="Henrissat B."/>
            <person name="Hibbett D."/>
            <person name="Martinez A.T."/>
            <person name="Grigoriev I.V."/>
        </authorList>
    </citation>
    <scope>NUCLEOTIDE SEQUENCE</scope>
    <source>
        <strain evidence="3">ATCC 90797</strain>
    </source>
</reference>
<comment type="caution">
    <text evidence="3">The sequence shown here is derived from an EMBL/GenBank/DDBJ whole genome shotgun (WGS) entry which is preliminary data.</text>
</comment>
<evidence type="ECO:0000313" key="4">
    <source>
        <dbReference type="Proteomes" id="UP000807025"/>
    </source>
</evidence>
<keyword evidence="4" id="KW-1185">Reference proteome</keyword>
<protein>
    <submittedName>
        <fullName evidence="3">Uncharacterized protein</fullName>
    </submittedName>
</protein>
<sequence length="301" mass="32594">MKNSVAFVLFSAVALSGASQFVAEGSRITTLLVNLLERPRSSDSESDLKARKAADYAPAAGMAAKILAQALNLPSAQNGPPTMGMGYGMSMGMGYYKREVEELFGRTLSDDEAEALEDLHAREGEYEELEMRKAADYAPAAGMAAKILGQALNLPSAQNGPPTMGMGMGMGTGYYRRDVVEELLGRELSDHEAGVMDYLRARDNEYEKLEARKAADYAPAVGMAAKILGQALNLPSAQNGPPTMGMGYGMGMRYYRRDFEELLGRELSDDEASVLEGLQMRDNEHEELEARDGADYTSGLI</sequence>
<evidence type="ECO:0000313" key="3">
    <source>
        <dbReference type="EMBL" id="KAF9495172.1"/>
    </source>
</evidence>
<feature type="region of interest" description="Disordered" evidence="1">
    <location>
        <begin position="280"/>
        <end position="301"/>
    </location>
</feature>
<organism evidence="3 4">
    <name type="scientific">Pleurotus eryngii</name>
    <name type="common">Boletus of the steppes</name>
    <dbReference type="NCBI Taxonomy" id="5323"/>
    <lineage>
        <taxon>Eukaryota</taxon>
        <taxon>Fungi</taxon>
        <taxon>Dikarya</taxon>
        <taxon>Basidiomycota</taxon>
        <taxon>Agaricomycotina</taxon>
        <taxon>Agaricomycetes</taxon>
        <taxon>Agaricomycetidae</taxon>
        <taxon>Agaricales</taxon>
        <taxon>Pleurotineae</taxon>
        <taxon>Pleurotaceae</taxon>
        <taxon>Pleurotus</taxon>
    </lineage>
</organism>
<feature type="signal peptide" evidence="2">
    <location>
        <begin position="1"/>
        <end position="18"/>
    </location>
</feature>
<name>A0A9P6D8G2_PLEER</name>